<evidence type="ECO:0008006" key="4">
    <source>
        <dbReference type="Google" id="ProtNLM"/>
    </source>
</evidence>
<dbReference type="SUPFAM" id="SSF81901">
    <property type="entry name" value="HCP-like"/>
    <property type="match status" value="1"/>
</dbReference>
<sequence length="293" mass="30886">MLSRLRNLHTTSGSAADASSRATSHSARNALPPQPLAVPPAKRPPSPSAPSSRYEKNELRGAQRWWRRAADAGHWLAALELARITSDSALHAKRVLLRQAARGGIGPAASVLGGMLSREGRWISSAAVLHKAAAAGDVSCLRILGVAYAELGRTGKAREVWARAAEAGSAPAAVNLGTVEAQSGRVPAALAIWESLEESSYSPVAFRCRGVAALLAGDHASALALLAKANEVTDWRSSVLLAYSHARLGSSAEAAIWIRIARRVGLGSARDGHVYLRKVVAGDWLAVVGDWQR</sequence>
<evidence type="ECO:0000256" key="1">
    <source>
        <dbReference type="SAM" id="MobiDB-lite"/>
    </source>
</evidence>
<dbReference type="Gene3D" id="1.25.40.10">
    <property type="entry name" value="Tetratricopeptide repeat domain"/>
    <property type="match status" value="1"/>
</dbReference>
<dbReference type="InterPro" id="IPR011990">
    <property type="entry name" value="TPR-like_helical_dom_sf"/>
</dbReference>
<keyword evidence="3" id="KW-1185">Reference proteome</keyword>
<organism evidence="2 3">
    <name type="scientific">Actinokineospora terrae</name>
    <dbReference type="NCBI Taxonomy" id="155974"/>
    <lineage>
        <taxon>Bacteria</taxon>
        <taxon>Bacillati</taxon>
        <taxon>Actinomycetota</taxon>
        <taxon>Actinomycetes</taxon>
        <taxon>Pseudonocardiales</taxon>
        <taxon>Pseudonocardiaceae</taxon>
        <taxon>Actinokineospora</taxon>
    </lineage>
</organism>
<evidence type="ECO:0000313" key="2">
    <source>
        <dbReference type="EMBL" id="SES09764.1"/>
    </source>
</evidence>
<accession>A0A1H9UKQ6</accession>
<reference evidence="3" key="1">
    <citation type="submission" date="2016-10" db="EMBL/GenBank/DDBJ databases">
        <authorList>
            <person name="Varghese N."/>
            <person name="Submissions S."/>
        </authorList>
    </citation>
    <scope>NUCLEOTIDE SEQUENCE [LARGE SCALE GENOMIC DNA]</scope>
    <source>
        <strain evidence="3">DSM 44260</strain>
    </source>
</reference>
<dbReference type="STRING" id="155974.SAMN04487818_107297"/>
<evidence type="ECO:0000313" key="3">
    <source>
        <dbReference type="Proteomes" id="UP000199051"/>
    </source>
</evidence>
<name>A0A1H9UKQ6_9PSEU</name>
<gene>
    <name evidence="2" type="ORF">SAMN04487818_107297</name>
</gene>
<protein>
    <recommendedName>
        <fullName evidence="4">Tetratricopeptide repeat-containing protein</fullName>
    </recommendedName>
</protein>
<dbReference type="Proteomes" id="UP000199051">
    <property type="component" value="Unassembled WGS sequence"/>
</dbReference>
<dbReference type="EMBL" id="FOGI01000007">
    <property type="protein sequence ID" value="SES09764.1"/>
    <property type="molecule type" value="Genomic_DNA"/>
</dbReference>
<proteinExistence type="predicted"/>
<dbReference type="AlphaFoldDB" id="A0A1H9UKQ6"/>
<feature type="compositionally biased region" description="Pro residues" evidence="1">
    <location>
        <begin position="32"/>
        <end position="48"/>
    </location>
</feature>
<feature type="region of interest" description="Disordered" evidence="1">
    <location>
        <begin position="1"/>
        <end position="56"/>
    </location>
</feature>